<accession>A0A0S3EY64</accession>
<feature type="transmembrane region" description="Helical" evidence="1">
    <location>
        <begin position="25"/>
        <end position="44"/>
    </location>
</feature>
<gene>
    <name evidence="2" type="ORF">ATN00_08660</name>
</gene>
<sequence>MRGLIDIIARCALAQCQRGATAIEYALILAFIFLAIVSAVSQFASGSIAMWNHVAEEVNPH</sequence>
<keyword evidence="3" id="KW-1185">Reference proteome</keyword>
<proteinExistence type="predicted"/>
<keyword evidence="1" id="KW-0812">Transmembrane</keyword>
<dbReference type="STRING" id="1332080.ATN00_08660"/>
<name>A0A0S3EY64_9SPHN</name>
<keyword evidence="1" id="KW-1133">Transmembrane helix</keyword>
<dbReference type="OrthoDB" id="5325135at2"/>
<dbReference type="Proteomes" id="UP000056968">
    <property type="component" value="Chromosome"/>
</dbReference>
<dbReference type="AlphaFoldDB" id="A0A0S3EY64"/>
<dbReference type="RefSeq" id="WP_062063959.1">
    <property type="nucleotide sequence ID" value="NZ_CP013264.1"/>
</dbReference>
<dbReference type="InterPro" id="IPR007047">
    <property type="entry name" value="Flp_Fap"/>
</dbReference>
<dbReference type="EMBL" id="CP013264">
    <property type="protein sequence ID" value="ALR20365.1"/>
    <property type="molecule type" value="Genomic_DNA"/>
</dbReference>
<dbReference type="KEGG" id="sbd:ATN00_08660"/>
<evidence type="ECO:0000313" key="2">
    <source>
        <dbReference type="EMBL" id="ALR20365.1"/>
    </source>
</evidence>
<evidence type="ECO:0000313" key="3">
    <source>
        <dbReference type="Proteomes" id="UP000056968"/>
    </source>
</evidence>
<keyword evidence="1" id="KW-0472">Membrane</keyword>
<organism evidence="2 3">
    <name type="scientific">Sphingobium baderi</name>
    <dbReference type="NCBI Taxonomy" id="1332080"/>
    <lineage>
        <taxon>Bacteria</taxon>
        <taxon>Pseudomonadati</taxon>
        <taxon>Pseudomonadota</taxon>
        <taxon>Alphaproteobacteria</taxon>
        <taxon>Sphingomonadales</taxon>
        <taxon>Sphingomonadaceae</taxon>
        <taxon>Sphingobium</taxon>
    </lineage>
</organism>
<protein>
    <submittedName>
        <fullName evidence="2">Pilus assembly protein</fullName>
    </submittedName>
</protein>
<reference evidence="2 3" key="1">
    <citation type="submission" date="2015-11" db="EMBL/GenBank/DDBJ databases">
        <title>A Two-component Flavoprotein Monooxygenase System MeaXY Responsible for para-Hydroxylation of 2-Methyl-6-ethylaniline and 2,6-Diethylaniline in Sphingobium baderi DE-13.</title>
        <authorList>
            <person name="Cheng M."/>
            <person name="Meng Q."/>
            <person name="Yang Y."/>
            <person name="Chu C."/>
            <person name="Yan X."/>
            <person name="He J."/>
            <person name="Li S."/>
        </authorList>
    </citation>
    <scope>NUCLEOTIDE SEQUENCE [LARGE SCALE GENOMIC DNA]</scope>
    <source>
        <strain evidence="2 3">DE-13</strain>
    </source>
</reference>
<evidence type="ECO:0000256" key="1">
    <source>
        <dbReference type="SAM" id="Phobius"/>
    </source>
</evidence>
<dbReference type="Pfam" id="PF04964">
    <property type="entry name" value="Flp_Fap"/>
    <property type="match status" value="1"/>
</dbReference>